<reference evidence="1" key="1">
    <citation type="submission" date="2018-05" db="EMBL/GenBank/DDBJ databases">
        <authorList>
            <person name="Lanie J.A."/>
            <person name="Ng W.-L."/>
            <person name="Kazmierczak K.M."/>
            <person name="Andrzejewski T.M."/>
            <person name="Davidsen T.M."/>
            <person name="Wayne K.J."/>
            <person name="Tettelin H."/>
            <person name="Glass J.I."/>
            <person name="Rusch D."/>
            <person name="Podicherti R."/>
            <person name="Tsui H.-C.T."/>
            <person name="Winkler M.E."/>
        </authorList>
    </citation>
    <scope>NUCLEOTIDE SEQUENCE</scope>
</reference>
<sequence length="80" mass="8691">MANPHGFTVETIPAAKAKPSGVSSPIFPRKSADLDERFAMKPFNPPVTSPPCAPRAVIKAIIKKNVDMRVENNIRFACVT</sequence>
<proteinExistence type="predicted"/>
<gene>
    <name evidence="1" type="ORF">METZ01_LOCUS111771</name>
</gene>
<dbReference type="AlphaFoldDB" id="A0A381X409"/>
<organism evidence="1">
    <name type="scientific">marine metagenome</name>
    <dbReference type="NCBI Taxonomy" id="408172"/>
    <lineage>
        <taxon>unclassified sequences</taxon>
        <taxon>metagenomes</taxon>
        <taxon>ecological metagenomes</taxon>
    </lineage>
</organism>
<evidence type="ECO:0000313" key="1">
    <source>
        <dbReference type="EMBL" id="SVA58917.1"/>
    </source>
</evidence>
<protein>
    <submittedName>
        <fullName evidence="1">Uncharacterized protein</fullName>
    </submittedName>
</protein>
<accession>A0A381X409</accession>
<dbReference type="EMBL" id="UINC01013673">
    <property type="protein sequence ID" value="SVA58917.1"/>
    <property type="molecule type" value="Genomic_DNA"/>
</dbReference>
<name>A0A381X409_9ZZZZ</name>